<dbReference type="InterPro" id="IPR036852">
    <property type="entry name" value="Peptidase_S8/S53_dom_sf"/>
</dbReference>
<dbReference type="Gene3D" id="3.40.50.200">
    <property type="entry name" value="Peptidase S8/S53 domain"/>
    <property type="match status" value="1"/>
</dbReference>
<keyword evidence="5" id="KW-1185">Reference proteome</keyword>
<keyword evidence="2" id="KW-0378">Hydrolase</keyword>
<dbReference type="Proteomes" id="UP001164746">
    <property type="component" value="Chromosome 11"/>
</dbReference>
<evidence type="ECO:0000313" key="4">
    <source>
        <dbReference type="EMBL" id="WAR20498.1"/>
    </source>
</evidence>
<dbReference type="PANTHER" id="PTHR42884:SF13">
    <property type="entry name" value="NEUROENDOCRINE CONVERTASE 2"/>
    <property type="match status" value="1"/>
</dbReference>
<keyword evidence="3" id="KW-0720">Serine protease</keyword>
<protein>
    <submittedName>
        <fullName evidence="4">NEC2-like protein</fullName>
    </submittedName>
</protein>
<evidence type="ECO:0000256" key="2">
    <source>
        <dbReference type="ARBA" id="ARBA00022801"/>
    </source>
</evidence>
<gene>
    <name evidence="4" type="ORF">MAR_002336</name>
</gene>
<proteinExistence type="predicted"/>
<evidence type="ECO:0000256" key="3">
    <source>
        <dbReference type="ARBA" id="ARBA00022825"/>
    </source>
</evidence>
<accession>A0ABY7FIH0</accession>
<sequence>MYDKPSNVKQAVQQIGFVRSKRDYKALTRVAICDLKLNNPDIAQLLNDEKDVTLLKDPTDPPYDKEWFLKNRGQAGGLPGLDLNVEEAWAMGYTGKGVTTSIMDDGQRMLDQPFMTDLIESNAMGHMPNAIDICSASWGPTDDGKTVHGPRNLTMRAIVKGVNEVATDDGQTAGYDESCSSTLASNGNSTLRDAGVYNGTGLEFNHLFGYGVLDTGAMLLMARNSKPLPDVSNAQLGPLWRK</sequence>
<dbReference type="EMBL" id="CP111022">
    <property type="protein sequence ID" value="WAR20498.1"/>
    <property type="molecule type" value="Genomic_DNA"/>
</dbReference>
<dbReference type="PANTHER" id="PTHR42884">
    <property type="entry name" value="PROPROTEIN CONVERTASE SUBTILISIN/KEXIN-RELATED"/>
    <property type="match status" value="1"/>
</dbReference>
<dbReference type="SUPFAM" id="SSF52743">
    <property type="entry name" value="Subtilisin-like"/>
    <property type="match status" value="1"/>
</dbReference>
<feature type="non-terminal residue" evidence="4">
    <location>
        <position position="1"/>
    </location>
</feature>
<keyword evidence="1" id="KW-0645">Protease</keyword>
<evidence type="ECO:0000313" key="5">
    <source>
        <dbReference type="Proteomes" id="UP001164746"/>
    </source>
</evidence>
<reference evidence="4" key="1">
    <citation type="submission" date="2022-11" db="EMBL/GenBank/DDBJ databases">
        <title>Centuries of genome instability and evolution in soft-shell clam transmissible cancer (bioRxiv).</title>
        <authorList>
            <person name="Hart S.F.M."/>
            <person name="Yonemitsu M.A."/>
            <person name="Giersch R.M."/>
            <person name="Beal B.F."/>
            <person name="Arriagada G."/>
            <person name="Davis B.W."/>
            <person name="Ostrander E.A."/>
            <person name="Goff S.P."/>
            <person name="Metzger M.J."/>
        </authorList>
    </citation>
    <scope>NUCLEOTIDE SEQUENCE</scope>
    <source>
        <strain evidence="4">MELC-2E11</strain>
        <tissue evidence="4">Siphon/mantle</tissue>
    </source>
</reference>
<evidence type="ECO:0000256" key="1">
    <source>
        <dbReference type="ARBA" id="ARBA00022670"/>
    </source>
</evidence>
<name>A0ABY7FIH0_MYAAR</name>
<organism evidence="4 5">
    <name type="scientific">Mya arenaria</name>
    <name type="common">Soft-shell clam</name>
    <dbReference type="NCBI Taxonomy" id="6604"/>
    <lineage>
        <taxon>Eukaryota</taxon>
        <taxon>Metazoa</taxon>
        <taxon>Spiralia</taxon>
        <taxon>Lophotrochozoa</taxon>
        <taxon>Mollusca</taxon>
        <taxon>Bivalvia</taxon>
        <taxon>Autobranchia</taxon>
        <taxon>Heteroconchia</taxon>
        <taxon>Euheterodonta</taxon>
        <taxon>Imparidentia</taxon>
        <taxon>Neoheterodontei</taxon>
        <taxon>Myida</taxon>
        <taxon>Myoidea</taxon>
        <taxon>Myidae</taxon>
        <taxon>Mya</taxon>
    </lineage>
</organism>